<keyword evidence="5" id="KW-0539">Nucleus</keyword>
<dbReference type="InterPro" id="IPR008906">
    <property type="entry name" value="HATC_C_dom"/>
</dbReference>
<feature type="domain" description="HAT C-terminal dimerisation" evidence="6">
    <location>
        <begin position="648"/>
        <end position="715"/>
    </location>
</feature>
<dbReference type="InterPro" id="IPR052035">
    <property type="entry name" value="ZnF_BED_domain_contain"/>
</dbReference>
<dbReference type="PANTHER" id="PTHR46481:SF10">
    <property type="entry name" value="ZINC FINGER BED DOMAIN-CONTAINING PROTEIN 39"/>
    <property type="match status" value="1"/>
</dbReference>
<evidence type="ECO:0000313" key="8">
    <source>
        <dbReference type="Proteomes" id="UP001187734"/>
    </source>
</evidence>
<comment type="subcellular location">
    <subcellularLocation>
        <location evidence="1">Nucleus</location>
    </subcellularLocation>
</comment>
<dbReference type="AlphaFoldDB" id="A0AAE8M611"/>
<organism evidence="7 8">
    <name type="scientific">Fusarium torulosum</name>
    <dbReference type="NCBI Taxonomy" id="33205"/>
    <lineage>
        <taxon>Eukaryota</taxon>
        <taxon>Fungi</taxon>
        <taxon>Dikarya</taxon>
        <taxon>Ascomycota</taxon>
        <taxon>Pezizomycotina</taxon>
        <taxon>Sordariomycetes</taxon>
        <taxon>Hypocreomycetidae</taxon>
        <taxon>Hypocreales</taxon>
        <taxon>Nectriaceae</taxon>
        <taxon>Fusarium</taxon>
    </lineage>
</organism>
<evidence type="ECO:0000256" key="5">
    <source>
        <dbReference type="ARBA" id="ARBA00023242"/>
    </source>
</evidence>
<dbReference type="PANTHER" id="PTHR46481">
    <property type="entry name" value="ZINC FINGER BED DOMAIN-CONTAINING PROTEIN 4"/>
    <property type="match status" value="1"/>
</dbReference>
<keyword evidence="8" id="KW-1185">Reference proteome</keyword>
<evidence type="ECO:0000313" key="7">
    <source>
        <dbReference type="EMBL" id="SPJ74784.1"/>
    </source>
</evidence>
<dbReference type="InterPro" id="IPR012337">
    <property type="entry name" value="RNaseH-like_sf"/>
</dbReference>
<gene>
    <name evidence="7" type="ORF">FTOL_04515</name>
</gene>
<keyword evidence="3" id="KW-0863">Zinc-finger</keyword>
<evidence type="ECO:0000256" key="1">
    <source>
        <dbReference type="ARBA" id="ARBA00004123"/>
    </source>
</evidence>
<dbReference type="EMBL" id="ONZP01000136">
    <property type="protein sequence ID" value="SPJ74784.1"/>
    <property type="molecule type" value="Genomic_DNA"/>
</dbReference>
<keyword evidence="2" id="KW-0479">Metal-binding</keyword>
<protein>
    <recommendedName>
        <fullName evidence="6">HAT C-terminal dimerisation domain-containing protein</fullName>
    </recommendedName>
</protein>
<evidence type="ECO:0000256" key="4">
    <source>
        <dbReference type="ARBA" id="ARBA00022833"/>
    </source>
</evidence>
<dbReference type="GO" id="GO:0008270">
    <property type="term" value="F:zinc ion binding"/>
    <property type="evidence" value="ECO:0007669"/>
    <property type="project" value="UniProtKB-KW"/>
</dbReference>
<evidence type="ECO:0000256" key="3">
    <source>
        <dbReference type="ARBA" id="ARBA00022771"/>
    </source>
</evidence>
<dbReference type="Pfam" id="PF05699">
    <property type="entry name" value="Dimer_Tnp_hAT"/>
    <property type="match status" value="1"/>
</dbReference>
<reference evidence="7" key="1">
    <citation type="submission" date="2018-03" db="EMBL/GenBank/DDBJ databases">
        <authorList>
            <person name="Guldener U."/>
        </authorList>
    </citation>
    <scope>NUCLEOTIDE SEQUENCE</scope>
</reference>
<proteinExistence type="predicted"/>
<dbReference type="GO" id="GO:0005634">
    <property type="term" value="C:nucleus"/>
    <property type="evidence" value="ECO:0007669"/>
    <property type="project" value="UniProtKB-SubCell"/>
</dbReference>
<keyword evidence="4" id="KW-0862">Zinc</keyword>
<accession>A0AAE8M611</accession>
<evidence type="ECO:0000256" key="2">
    <source>
        <dbReference type="ARBA" id="ARBA00022723"/>
    </source>
</evidence>
<sequence>MASSQTTAASTPSISDQPITRTSLDFSLFFKATYPDEDTQNTTGGSRKRKSRGMVMYRCLHCPADKPWANRKRDNAWHHARRCHADIISSLDRTLIGGSSDVLDDEREATRPRIDAFFPSRYSDVSLRRMFDRDRYLDAIISLITRRRLAFSAINWDEMQEIMLAANPAIEDLLVTNRSALMRLIDATYELYSSQLMATLEASISKIHILSDLWTSPHRHGILAISARWVDQDYRPQRALLAMPECRYSHSGETQASLIIDTLAKYGIASKVGYHVGDNATSNDTCLSYLSRRLRDDYGLTFDPSKRRIRCVAHIINLSLQAFLLASSKEALIAALDATDDTSNDQLFAQFYDTLHDAGQTTRTDEAHQRRRASRRGNRILENFTGWQHIVPLRKVHNIAVWIRKSTLHTAIWDDEIKLRLGIDNATRWNSWYRLLDNFLRYQSRVKQFLIDHDRELQDDILLASEWEFIERTHRFLQPFASATLLAEGARSTLSQSLSIIDVLLRQYEKYKELYSSKENHDPHMVHCIDMGWFVLNKYYTLSDQTPVYAAALLLDPSKRRKYIERNWQESWHAPAIAAAQQIWLDEYNAAPIPESLRVPLDVSSSSGRQHNELDELLSDIAVTGPILDDADDFETFIDAPPTRITGSPLQWWLHRDQRKAYPRLSRMAIDILSIPPESSDVESHFSSARRTLSWDRESMTCENLAKVECVGNWMREGIIVPKSHGGRGVISSVAVEFSVETEAEDFLD</sequence>
<comment type="caution">
    <text evidence="7">The sequence shown here is derived from an EMBL/GenBank/DDBJ whole genome shotgun (WGS) entry which is preliminary data.</text>
</comment>
<evidence type="ECO:0000259" key="6">
    <source>
        <dbReference type="Pfam" id="PF05699"/>
    </source>
</evidence>
<dbReference type="Proteomes" id="UP001187734">
    <property type="component" value="Unassembled WGS sequence"/>
</dbReference>
<dbReference type="SUPFAM" id="SSF53098">
    <property type="entry name" value="Ribonuclease H-like"/>
    <property type="match status" value="1"/>
</dbReference>
<dbReference type="GO" id="GO:0046983">
    <property type="term" value="F:protein dimerization activity"/>
    <property type="evidence" value="ECO:0007669"/>
    <property type="project" value="InterPro"/>
</dbReference>
<name>A0AAE8M611_9HYPO</name>